<proteinExistence type="predicted"/>
<accession>A0A8E6B8H5</accession>
<dbReference type="Proteomes" id="UP000676194">
    <property type="component" value="Chromosome"/>
</dbReference>
<dbReference type="EMBL" id="CP074694">
    <property type="protein sequence ID" value="QVL33219.1"/>
    <property type="molecule type" value="Genomic_DNA"/>
</dbReference>
<dbReference type="RefSeq" id="WP_213498109.1">
    <property type="nucleotide sequence ID" value="NZ_CP074694.1"/>
</dbReference>
<evidence type="ECO:0000313" key="2">
    <source>
        <dbReference type="Proteomes" id="UP000676194"/>
    </source>
</evidence>
<reference evidence="1" key="1">
    <citation type="submission" date="2021-05" db="EMBL/GenBank/DDBJ databases">
        <title>Complete genome sequence of the cellulolytic planctomycete Telmatocola sphagniphila SP2T and characterization of the first cellulase from planctomycetes.</title>
        <authorList>
            <person name="Rakitin A.L."/>
            <person name="Beletsky A.V."/>
            <person name="Naumoff D.G."/>
            <person name="Kulichevskaya I.S."/>
            <person name="Mardanov A.V."/>
            <person name="Ravin N.V."/>
            <person name="Dedysh S.N."/>
        </authorList>
    </citation>
    <scope>NUCLEOTIDE SEQUENCE</scope>
    <source>
        <strain evidence="1">SP2T</strain>
    </source>
</reference>
<organism evidence="1 2">
    <name type="scientific">Telmatocola sphagniphila</name>
    <dbReference type="NCBI Taxonomy" id="1123043"/>
    <lineage>
        <taxon>Bacteria</taxon>
        <taxon>Pseudomonadati</taxon>
        <taxon>Planctomycetota</taxon>
        <taxon>Planctomycetia</taxon>
        <taxon>Gemmatales</taxon>
        <taxon>Gemmataceae</taxon>
    </lineage>
</organism>
<name>A0A8E6B8H5_9BACT</name>
<sequence length="375" mass="42123">MLNSEAAGLIASCSNNVIEAEFELKLKCHPEFQFTKPIVQRRLVDAVKNALMVRTYVDGTFEPPFFLGTKSRIDLSKKIVTSEGLFDPHELKEAIESGRFTSSKGNRAGVGCSNDNPTRPRLFNLNGIRVSPDLKSGRCPAWLEALGHVVDGNTAETVQELFSYVLTSDTSYGNMFVLTGPESSTDLICRMLRILLGDENACYPFVDQLGKSWIFEFMQPHMAVFCKYFYMPKSFSLRNRIINNLIKFSMNRPMTIERKPLLPSSDRKPTIRNSKSSTKMIIVAETLTKPFRPGQDLGNKFTHVKTTKELPDDPSLLKRLVSEREAVLAWALAGHARLQSRGGFIGRSKNIETLATSEPWRPRLLDRAAAVVRNT</sequence>
<gene>
    <name evidence="1" type="ORF">KIH39_04695</name>
</gene>
<dbReference type="KEGG" id="tsph:KIH39_04695"/>
<keyword evidence="2" id="KW-1185">Reference proteome</keyword>
<evidence type="ECO:0000313" key="1">
    <source>
        <dbReference type="EMBL" id="QVL33219.1"/>
    </source>
</evidence>
<protein>
    <submittedName>
        <fullName evidence="1">Uncharacterized protein</fullName>
    </submittedName>
</protein>
<dbReference type="AlphaFoldDB" id="A0A8E6B8H5"/>